<dbReference type="Pfam" id="PF09912">
    <property type="entry name" value="DUF2141"/>
    <property type="match status" value="1"/>
</dbReference>
<accession>A0A6I4T6B4</accession>
<feature type="signal peptide" evidence="1">
    <location>
        <begin position="1"/>
        <end position="30"/>
    </location>
</feature>
<organism evidence="2 3">
    <name type="scientific">Altericroceibacterium endophyticum</name>
    <dbReference type="NCBI Taxonomy" id="1808508"/>
    <lineage>
        <taxon>Bacteria</taxon>
        <taxon>Pseudomonadati</taxon>
        <taxon>Pseudomonadota</taxon>
        <taxon>Alphaproteobacteria</taxon>
        <taxon>Sphingomonadales</taxon>
        <taxon>Erythrobacteraceae</taxon>
        <taxon>Altericroceibacterium</taxon>
    </lineage>
</organism>
<keyword evidence="3" id="KW-1185">Reference proteome</keyword>
<dbReference type="InterPro" id="IPR018673">
    <property type="entry name" value="DUF2141"/>
</dbReference>
<feature type="chain" id="PRO_5026075030" evidence="1">
    <location>
        <begin position="31"/>
        <end position="166"/>
    </location>
</feature>
<evidence type="ECO:0000313" key="3">
    <source>
        <dbReference type="Proteomes" id="UP000438476"/>
    </source>
</evidence>
<evidence type="ECO:0000256" key="1">
    <source>
        <dbReference type="SAM" id="SignalP"/>
    </source>
</evidence>
<name>A0A6I4T6B4_9SPHN</name>
<dbReference type="AlphaFoldDB" id="A0A6I4T6B4"/>
<protein>
    <submittedName>
        <fullName evidence="2">DUF2141 domain-containing protein</fullName>
    </submittedName>
</protein>
<evidence type="ECO:0000313" key="2">
    <source>
        <dbReference type="EMBL" id="MXO65543.1"/>
    </source>
</evidence>
<gene>
    <name evidence="2" type="ORF">GRI91_07235</name>
</gene>
<reference evidence="2 3" key="1">
    <citation type="submission" date="2019-12" db="EMBL/GenBank/DDBJ databases">
        <title>Genomic-based taxomic classification of the family Erythrobacteraceae.</title>
        <authorList>
            <person name="Xu L."/>
        </authorList>
    </citation>
    <scope>NUCLEOTIDE SEQUENCE [LARGE SCALE GENOMIC DNA]</scope>
    <source>
        <strain evidence="2 3">LMG 29518</strain>
    </source>
</reference>
<dbReference type="Proteomes" id="UP000438476">
    <property type="component" value="Unassembled WGS sequence"/>
</dbReference>
<dbReference type="EMBL" id="WTYT01000003">
    <property type="protein sequence ID" value="MXO65543.1"/>
    <property type="molecule type" value="Genomic_DNA"/>
</dbReference>
<dbReference type="RefSeq" id="WP_160736002.1">
    <property type="nucleotide sequence ID" value="NZ_WTYT01000003.1"/>
</dbReference>
<keyword evidence="1" id="KW-0732">Signal</keyword>
<sequence>MNTAFRKAAKVLTLAAAATLPFALPAAAQAKSPPAGCTGDEKTGTWLNVVAEGMRSSDGLLAMTVYPDKSSEFLAKGGSLDVGRIKAQKGTTRGCVFLPKPGVYVIALYHDENGNRKFDRTGLGLPAEGYGFSNNPSTIAGLPTFSSVRIAVPKTGLTTRITMKYP</sequence>
<comment type="caution">
    <text evidence="2">The sequence shown here is derived from an EMBL/GenBank/DDBJ whole genome shotgun (WGS) entry which is preliminary data.</text>
</comment>
<proteinExistence type="predicted"/>
<dbReference type="OrthoDB" id="7189112at2"/>